<feature type="transmembrane region" description="Helical" evidence="8">
    <location>
        <begin position="160"/>
        <end position="180"/>
    </location>
</feature>
<accession>A0A317L263</accession>
<protein>
    <submittedName>
        <fullName evidence="9">Iron ABC transporter permease</fullName>
    </submittedName>
</protein>
<keyword evidence="7 8" id="KW-0472">Membrane</keyword>
<organism evidence="9 10">
    <name type="scientific">Gracilibacillus dipsosauri</name>
    <dbReference type="NCBI Taxonomy" id="178340"/>
    <lineage>
        <taxon>Bacteria</taxon>
        <taxon>Bacillati</taxon>
        <taxon>Bacillota</taxon>
        <taxon>Bacilli</taxon>
        <taxon>Bacillales</taxon>
        <taxon>Bacillaceae</taxon>
        <taxon>Gracilibacillus</taxon>
    </lineage>
</organism>
<proteinExistence type="inferred from homology"/>
<dbReference type="PANTHER" id="PTHR30472:SF23">
    <property type="entry name" value="IRON-UPTAKE SYSTEM PERMEASE PROTEIN FEUC"/>
    <property type="match status" value="1"/>
</dbReference>
<comment type="similarity">
    <text evidence="2">Belongs to the binding-protein-dependent transport system permease family. FecCD subfamily.</text>
</comment>
<feature type="transmembrane region" description="Helical" evidence="8">
    <location>
        <begin position="64"/>
        <end position="84"/>
    </location>
</feature>
<dbReference type="GO" id="GO:0022857">
    <property type="term" value="F:transmembrane transporter activity"/>
    <property type="evidence" value="ECO:0007669"/>
    <property type="project" value="InterPro"/>
</dbReference>
<name>A0A317L263_9BACI</name>
<evidence type="ECO:0000256" key="4">
    <source>
        <dbReference type="ARBA" id="ARBA00022475"/>
    </source>
</evidence>
<feature type="transmembrane region" description="Helical" evidence="8">
    <location>
        <begin position="96"/>
        <end position="116"/>
    </location>
</feature>
<evidence type="ECO:0000256" key="5">
    <source>
        <dbReference type="ARBA" id="ARBA00022692"/>
    </source>
</evidence>
<dbReference type="GO" id="GO:0033214">
    <property type="term" value="P:siderophore-iron import into cell"/>
    <property type="evidence" value="ECO:0007669"/>
    <property type="project" value="TreeGrafter"/>
</dbReference>
<evidence type="ECO:0000313" key="10">
    <source>
        <dbReference type="Proteomes" id="UP000245624"/>
    </source>
</evidence>
<keyword evidence="5 8" id="KW-0812">Transmembrane</keyword>
<dbReference type="FunFam" id="1.10.3470.10:FF:000001">
    <property type="entry name" value="Vitamin B12 ABC transporter permease BtuC"/>
    <property type="match status" value="1"/>
</dbReference>
<feature type="transmembrane region" description="Helical" evidence="8">
    <location>
        <begin position="128"/>
        <end position="148"/>
    </location>
</feature>
<evidence type="ECO:0000256" key="7">
    <source>
        <dbReference type="ARBA" id="ARBA00023136"/>
    </source>
</evidence>
<dbReference type="RefSeq" id="WP_109983157.1">
    <property type="nucleotide sequence ID" value="NZ_QGTD01000004.1"/>
</dbReference>
<dbReference type="Proteomes" id="UP000245624">
    <property type="component" value="Unassembled WGS sequence"/>
</dbReference>
<reference evidence="9 10" key="1">
    <citation type="submission" date="2018-05" db="EMBL/GenBank/DDBJ databases">
        <title>Genomic analysis of Gracilibacillus dipsosauri DD1 reveals novel features of a salt-tolerant amylase.</title>
        <authorList>
            <person name="Deutch C.E."/>
            <person name="Yang S."/>
        </authorList>
    </citation>
    <scope>NUCLEOTIDE SEQUENCE [LARGE SCALE GENOMIC DNA]</scope>
    <source>
        <strain evidence="9 10">DD1</strain>
    </source>
</reference>
<dbReference type="EMBL" id="QGTD01000004">
    <property type="protein sequence ID" value="PWU69745.1"/>
    <property type="molecule type" value="Genomic_DNA"/>
</dbReference>
<keyword evidence="4" id="KW-1003">Cell membrane</keyword>
<comment type="subcellular location">
    <subcellularLocation>
        <location evidence="1">Cell membrane</location>
        <topology evidence="1">Multi-pass membrane protein</topology>
    </subcellularLocation>
</comment>
<comment type="caution">
    <text evidence="9">The sequence shown here is derived from an EMBL/GenBank/DDBJ whole genome shotgun (WGS) entry which is preliminary data.</text>
</comment>
<dbReference type="Gene3D" id="1.10.3470.10">
    <property type="entry name" value="ABC transporter involved in vitamin B12 uptake, BtuC"/>
    <property type="match status" value="1"/>
</dbReference>
<dbReference type="SUPFAM" id="SSF81345">
    <property type="entry name" value="ABC transporter involved in vitamin B12 uptake, BtuC"/>
    <property type="match status" value="1"/>
</dbReference>
<evidence type="ECO:0000256" key="6">
    <source>
        <dbReference type="ARBA" id="ARBA00022989"/>
    </source>
</evidence>
<dbReference type="CDD" id="cd06550">
    <property type="entry name" value="TM_ABC_iron-siderophores_like"/>
    <property type="match status" value="1"/>
</dbReference>
<dbReference type="OrthoDB" id="9811721at2"/>
<sequence length="343" mass="37574">MQQNQAKGRKFIRISTILILGFLLVFYFSLTYGEFSMTLTDVVRTLLRMDESDDNQLVIFTFRLPRIVIGILVGLGLGIAGAILQALTRNELADPGILGINAGAGASIVLYMYTISKLGMEAGFMATFAMPIFGLIGGIFTAIFIYSFSWTNGRLDSNRLLLVGIAAGSGLGALTLYLSLKMDPQDFEAATMWMTGTIWNADWQKIIAILPWFCLLLPIIFIRSANLDLFYLGEDSAKNVGLATEWEKSIWLFCSIGLISACVAVSGSIGFIGLLAPHMARRLIGLHHNYVLVISGLIGIVLVTLADFIAKTIFSPVELPVGVVIAIIGIPYFIYLLKRRTVR</sequence>
<dbReference type="PANTHER" id="PTHR30472">
    <property type="entry name" value="FERRIC ENTEROBACTIN TRANSPORT SYSTEM PERMEASE PROTEIN"/>
    <property type="match status" value="1"/>
</dbReference>
<gene>
    <name evidence="9" type="ORF">DLJ74_02110</name>
</gene>
<dbReference type="AlphaFoldDB" id="A0A317L263"/>
<evidence type="ECO:0000256" key="1">
    <source>
        <dbReference type="ARBA" id="ARBA00004651"/>
    </source>
</evidence>
<dbReference type="Pfam" id="PF01032">
    <property type="entry name" value="FecCD"/>
    <property type="match status" value="1"/>
</dbReference>
<keyword evidence="6 8" id="KW-1133">Transmembrane helix</keyword>
<evidence type="ECO:0000256" key="8">
    <source>
        <dbReference type="SAM" id="Phobius"/>
    </source>
</evidence>
<dbReference type="InterPro" id="IPR000522">
    <property type="entry name" value="ABC_transptr_permease_BtuC"/>
</dbReference>
<dbReference type="InterPro" id="IPR037294">
    <property type="entry name" value="ABC_BtuC-like"/>
</dbReference>
<evidence type="ECO:0000256" key="2">
    <source>
        <dbReference type="ARBA" id="ARBA00007935"/>
    </source>
</evidence>
<feature type="transmembrane region" description="Helical" evidence="8">
    <location>
        <begin position="250"/>
        <end position="277"/>
    </location>
</feature>
<dbReference type="GO" id="GO:0005886">
    <property type="term" value="C:plasma membrane"/>
    <property type="evidence" value="ECO:0007669"/>
    <property type="project" value="UniProtKB-SubCell"/>
</dbReference>
<keyword evidence="3" id="KW-0813">Transport</keyword>
<evidence type="ECO:0000313" key="9">
    <source>
        <dbReference type="EMBL" id="PWU69745.1"/>
    </source>
</evidence>
<evidence type="ECO:0000256" key="3">
    <source>
        <dbReference type="ARBA" id="ARBA00022448"/>
    </source>
</evidence>
<feature type="transmembrane region" description="Helical" evidence="8">
    <location>
        <begin position="12"/>
        <end position="30"/>
    </location>
</feature>
<feature type="transmembrane region" description="Helical" evidence="8">
    <location>
        <begin position="289"/>
        <end position="313"/>
    </location>
</feature>
<feature type="transmembrane region" description="Helical" evidence="8">
    <location>
        <begin position="319"/>
        <end position="337"/>
    </location>
</feature>
<keyword evidence="10" id="KW-1185">Reference proteome</keyword>